<comment type="caution">
    <text evidence="7">The sequence shown here is derived from an EMBL/GenBank/DDBJ whole genome shotgun (WGS) entry which is preliminary data.</text>
</comment>
<dbReference type="InterPro" id="IPR050108">
    <property type="entry name" value="CDK"/>
</dbReference>
<evidence type="ECO:0000259" key="6">
    <source>
        <dbReference type="PROSITE" id="PS50011"/>
    </source>
</evidence>
<keyword evidence="4" id="KW-0418">Kinase</keyword>
<keyword evidence="3" id="KW-0547">Nucleotide-binding</keyword>
<evidence type="ECO:0000256" key="5">
    <source>
        <dbReference type="ARBA" id="ARBA00022840"/>
    </source>
</evidence>
<gene>
    <name evidence="7" type="ORF">GCM10023116_33800</name>
</gene>
<evidence type="ECO:0000256" key="2">
    <source>
        <dbReference type="ARBA" id="ARBA00022679"/>
    </source>
</evidence>
<dbReference type="Gene3D" id="1.10.510.10">
    <property type="entry name" value="Transferase(Phosphotransferase) domain 1"/>
    <property type="match status" value="1"/>
</dbReference>
<dbReference type="SUPFAM" id="SSF56112">
    <property type="entry name" value="Protein kinase-like (PK-like)"/>
    <property type="match status" value="1"/>
</dbReference>
<dbReference type="InterPro" id="IPR011009">
    <property type="entry name" value="Kinase-like_dom_sf"/>
</dbReference>
<keyword evidence="1" id="KW-0723">Serine/threonine-protein kinase</keyword>
<dbReference type="Pfam" id="PF00069">
    <property type="entry name" value="Pkinase"/>
    <property type="match status" value="1"/>
</dbReference>
<keyword evidence="5" id="KW-0067">ATP-binding</keyword>
<proteinExistence type="predicted"/>
<evidence type="ECO:0000256" key="4">
    <source>
        <dbReference type="ARBA" id="ARBA00022777"/>
    </source>
</evidence>
<dbReference type="EMBL" id="BAABFL010000437">
    <property type="protein sequence ID" value="GAA4651097.1"/>
    <property type="molecule type" value="Genomic_DNA"/>
</dbReference>
<accession>A0ABP8V5M0</accession>
<dbReference type="PROSITE" id="PS50011">
    <property type="entry name" value="PROTEIN_KINASE_DOM"/>
    <property type="match status" value="1"/>
</dbReference>
<protein>
    <recommendedName>
        <fullName evidence="6">Protein kinase domain-containing protein</fullName>
    </recommendedName>
</protein>
<evidence type="ECO:0000313" key="7">
    <source>
        <dbReference type="EMBL" id="GAA4651097.1"/>
    </source>
</evidence>
<dbReference type="PANTHER" id="PTHR24056">
    <property type="entry name" value="CELL DIVISION PROTEIN KINASE"/>
    <property type="match status" value="1"/>
</dbReference>
<name>A0ABP8V5M0_9GAMM</name>
<keyword evidence="8" id="KW-1185">Reference proteome</keyword>
<keyword evidence="2" id="KW-0808">Transferase</keyword>
<dbReference type="Gene3D" id="3.30.200.20">
    <property type="entry name" value="Phosphorylase Kinase, domain 1"/>
    <property type="match status" value="1"/>
</dbReference>
<evidence type="ECO:0000313" key="8">
    <source>
        <dbReference type="Proteomes" id="UP001500604"/>
    </source>
</evidence>
<reference evidence="8" key="1">
    <citation type="journal article" date="2019" name="Int. J. Syst. Evol. Microbiol.">
        <title>The Global Catalogue of Microorganisms (GCM) 10K type strain sequencing project: providing services to taxonomists for standard genome sequencing and annotation.</title>
        <authorList>
            <consortium name="The Broad Institute Genomics Platform"/>
            <consortium name="The Broad Institute Genome Sequencing Center for Infectious Disease"/>
            <person name="Wu L."/>
            <person name="Ma J."/>
        </authorList>
    </citation>
    <scope>NUCLEOTIDE SEQUENCE [LARGE SCALE GENOMIC DNA]</scope>
    <source>
        <strain evidence="8">JCM 17805</strain>
    </source>
</reference>
<evidence type="ECO:0000256" key="1">
    <source>
        <dbReference type="ARBA" id="ARBA00022527"/>
    </source>
</evidence>
<feature type="domain" description="Protein kinase" evidence="6">
    <location>
        <begin position="1"/>
        <end position="257"/>
    </location>
</feature>
<evidence type="ECO:0000256" key="3">
    <source>
        <dbReference type="ARBA" id="ARBA00022741"/>
    </source>
</evidence>
<dbReference type="InterPro" id="IPR008266">
    <property type="entry name" value="Tyr_kinase_AS"/>
</dbReference>
<organism evidence="7 8">
    <name type="scientific">Kistimonas scapharcae</name>
    <dbReference type="NCBI Taxonomy" id="1036133"/>
    <lineage>
        <taxon>Bacteria</taxon>
        <taxon>Pseudomonadati</taxon>
        <taxon>Pseudomonadota</taxon>
        <taxon>Gammaproteobacteria</taxon>
        <taxon>Oceanospirillales</taxon>
        <taxon>Endozoicomonadaceae</taxon>
        <taxon>Kistimonas</taxon>
    </lineage>
</organism>
<dbReference type="InterPro" id="IPR000719">
    <property type="entry name" value="Prot_kinase_dom"/>
</dbReference>
<dbReference type="PROSITE" id="PS00109">
    <property type="entry name" value="PROTEIN_KINASE_TYR"/>
    <property type="match status" value="1"/>
</dbReference>
<dbReference type="Proteomes" id="UP001500604">
    <property type="component" value="Unassembled WGS sequence"/>
</dbReference>
<dbReference type="PANTHER" id="PTHR24056:SF107">
    <property type="entry name" value="CYCLIN-DEPENDENT KINASE 11A-RELATED"/>
    <property type="match status" value="1"/>
</dbReference>
<sequence>MGTGNFGKVCEIREFGTGRHLAAKFASADASRQATLHAEIQNERDIMGILSKPGHPNLTTLQGTLSENNVTYLLMDLGGPSLSSHLAAGKRFTPTQVASLMKQLISGIGYMRSQSIQHNDIRADNLLYDGNVLKICDFGRATKMGILQPTVVLNYMPPEVLSGCRSHNLDMWSAACLMVELLLGEQLVTRQQLNVNDNNHIPLSRGDRNQMIRRQITEAAQRIEACAGKDAAQLFRGMTRLMKSRITPEEALKSPFLAWLPTTAV</sequence>